<evidence type="ECO:0000313" key="2">
    <source>
        <dbReference type="EMBL" id="GFO36283.1"/>
    </source>
</evidence>
<accession>A0AAV4CWN7</accession>
<proteinExistence type="predicted"/>
<dbReference type="EMBL" id="BLXT01007044">
    <property type="protein sequence ID" value="GFO36283.1"/>
    <property type="molecule type" value="Genomic_DNA"/>
</dbReference>
<keyword evidence="3" id="KW-1185">Reference proteome</keyword>
<feature type="region of interest" description="Disordered" evidence="1">
    <location>
        <begin position="75"/>
        <end position="113"/>
    </location>
</feature>
<evidence type="ECO:0000313" key="3">
    <source>
        <dbReference type="Proteomes" id="UP000735302"/>
    </source>
</evidence>
<feature type="compositionally biased region" description="Basic and acidic residues" evidence="1">
    <location>
        <begin position="75"/>
        <end position="87"/>
    </location>
</feature>
<feature type="compositionally biased region" description="Polar residues" evidence="1">
    <location>
        <begin position="89"/>
        <end position="100"/>
    </location>
</feature>
<reference evidence="2 3" key="1">
    <citation type="journal article" date="2021" name="Elife">
        <title>Chloroplast acquisition without the gene transfer in kleptoplastic sea slugs, Plakobranchus ocellatus.</title>
        <authorList>
            <person name="Maeda T."/>
            <person name="Takahashi S."/>
            <person name="Yoshida T."/>
            <person name="Shimamura S."/>
            <person name="Takaki Y."/>
            <person name="Nagai Y."/>
            <person name="Toyoda A."/>
            <person name="Suzuki Y."/>
            <person name="Arimoto A."/>
            <person name="Ishii H."/>
            <person name="Satoh N."/>
            <person name="Nishiyama T."/>
            <person name="Hasebe M."/>
            <person name="Maruyama T."/>
            <person name="Minagawa J."/>
            <person name="Obokata J."/>
            <person name="Shigenobu S."/>
        </authorList>
    </citation>
    <scope>NUCLEOTIDE SEQUENCE [LARGE SCALE GENOMIC DNA]</scope>
</reference>
<comment type="caution">
    <text evidence="2">The sequence shown here is derived from an EMBL/GenBank/DDBJ whole genome shotgun (WGS) entry which is preliminary data.</text>
</comment>
<name>A0AAV4CWN7_9GAST</name>
<dbReference type="AlphaFoldDB" id="A0AAV4CWN7"/>
<organism evidence="2 3">
    <name type="scientific">Plakobranchus ocellatus</name>
    <dbReference type="NCBI Taxonomy" id="259542"/>
    <lineage>
        <taxon>Eukaryota</taxon>
        <taxon>Metazoa</taxon>
        <taxon>Spiralia</taxon>
        <taxon>Lophotrochozoa</taxon>
        <taxon>Mollusca</taxon>
        <taxon>Gastropoda</taxon>
        <taxon>Heterobranchia</taxon>
        <taxon>Euthyneura</taxon>
        <taxon>Panpulmonata</taxon>
        <taxon>Sacoglossa</taxon>
        <taxon>Placobranchoidea</taxon>
        <taxon>Plakobranchidae</taxon>
        <taxon>Plakobranchus</taxon>
    </lineage>
</organism>
<evidence type="ECO:0000256" key="1">
    <source>
        <dbReference type="SAM" id="MobiDB-lite"/>
    </source>
</evidence>
<sequence length="169" mass="18809">MNLSGPLPLRGQAGICSFNIKCSFYTYGAIVDYSDAMIWGMLNRGLNDKEVRPDILRQSRQDMLLEDALRYIEAKESGKRSASRLDEGGSSTVTATSSYMRQDKPSSDGGKNSPLSTMCSYCGKPGHSVRKREHMTKCQAYWKRCAECGSTHLFVNVCKKTSQLNAIFI</sequence>
<protein>
    <submittedName>
        <fullName evidence="2">Retrovirus-related pol polyprotein from</fullName>
    </submittedName>
</protein>
<gene>
    <name evidence="2" type="ORF">PoB_006278800</name>
</gene>
<dbReference type="Proteomes" id="UP000735302">
    <property type="component" value="Unassembled WGS sequence"/>
</dbReference>